<dbReference type="Gene3D" id="3.40.720.10">
    <property type="entry name" value="Alkaline Phosphatase, subunit A"/>
    <property type="match status" value="2"/>
</dbReference>
<dbReference type="Pfam" id="PF01663">
    <property type="entry name" value="Phosphodiest"/>
    <property type="match status" value="1"/>
</dbReference>
<feature type="signal peptide" evidence="2">
    <location>
        <begin position="1"/>
        <end position="31"/>
    </location>
</feature>
<sequence>MQSTSVPATSRLRRAGAAFLLTAALAAQLLAARGNAAIAAEAAHPAPASARHVIVMVWDGLRPSSINPTDTPNLDRLRAEGVDFAANHSTFPTVTMINAASFATGAYPGTTGFYGNSIYLPDARGDDADGEPIPFERPVFVEDYGVLDAVDRRHEGRLFKVETLFEAAHRRHLVTATIGKSGPAYLQDHHRGGAILDENLVWPRALAERLRDAKQPLPLHTTLAYGQPPLVLEDDNGDPTGAGAVTRLKEDAASDPTDRAGSTNKDANRYMLRAYLDHVLPEQKPALSVIWFRDPDSTEHQYGPGSANYRDALRAQDARLGELRDRLRTLGLAASTDLIVVSDHGHSSVSGPLALFPPRAISGGAPGHIDREGGYSVSGEVRLADLIRRADIGLDAYDDKGCMLSPSLSGIRIDGTRVYPTQVDDSGLVCGKTGASYTTAVPPLKTSTTLTRNSVIVATNGGNELVYLPAHDQATLAKLVRFLQGRSEVGAIFVAQRYGDIAGTLPMSTVRIDSGDSRAPDLIFSYRYDADARIHGVAGIEYASMSSNRGSHGTLGPRDVHNTFIAAGPHFRRGFRDPLPSGNVDLAPTVAAILDIPLPQADGRPLLEALTIDGGVDAARYQVRDFRIDAKQRATGLIVCYPTDPDCHERDTARPTYAARVVGKDVQLGERHWRYYDAADAVRE</sequence>
<evidence type="ECO:0000313" key="3">
    <source>
        <dbReference type="EMBL" id="GAA0724765.1"/>
    </source>
</evidence>
<dbReference type="SUPFAM" id="SSF53649">
    <property type="entry name" value="Alkaline phosphatase-like"/>
    <property type="match status" value="1"/>
</dbReference>
<evidence type="ECO:0000256" key="2">
    <source>
        <dbReference type="SAM" id="SignalP"/>
    </source>
</evidence>
<keyword evidence="4" id="KW-1185">Reference proteome</keyword>
<dbReference type="PANTHER" id="PTHR10151:SF120">
    <property type="entry name" value="BIS(5'-ADENOSYL)-TRIPHOSPHATASE"/>
    <property type="match status" value="1"/>
</dbReference>
<organism evidence="3 4">
    <name type="scientific">Dokdonella soli</name>
    <dbReference type="NCBI Taxonomy" id="529810"/>
    <lineage>
        <taxon>Bacteria</taxon>
        <taxon>Pseudomonadati</taxon>
        <taxon>Pseudomonadota</taxon>
        <taxon>Gammaproteobacteria</taxon>
        <taxon>Lysobacterales</taxon>
        <taxon>Rhodanobacteraceae</taxon>
        <taxon>Dokdonella</taxon>
    </lineage>
</organism>
<dbReference type="InterPro" id="IPR002591">
    <property type="entry name" value="Phosphodiest/P_Trfase"/>
</dbReference>
<comment type="caution">
    <text evidence="3">The sequence shown here is derived from an EMBL/GenBank/DDBJ whole genome shotgun (WGS) entry which is preliminary data.</text>
</comment>
<dbReference type="RefSeq" id="WP_343794107.1">
    <property type="nucleotide sequence ID" value="NZ_BAAAEU010000032.1"/>
</dbReference>
<dbReference type="EMBL" id="BAAAEU010000032">
    <property type="protein sequence ID" value="GAA0724765.1"/>
    <property type="molecule type" value="Genomic_DNA"/>
</dbReference>
<proteinExistence type="predicted"/>
<dbReference type="PANTHER" id="PTHR10151">
    <property type="entry name" value="ECTONUCLEOTIDE PYROPHOSPHATASE/PHOSPHODIESTERASE"/>
    <property type="match status" value="1"/>
</dbReference>
<name>A0ABN1IZU7_9GAMM</name>
<evidence type="ECO:0000256" key="1">
    <source>
        <dbReference type="SAM" id="MobiDB-lite"/>
    </source>
</evidence>
<dbReference type="InterPro" id="IPR017850">
    <property type="entry name" value="Alkaline_phosphatase_core_sf"/>
</dbReference>
<reference evidence="3 4" key="1">
    <citation type="journal article" date="2019" name="Int. J. Syst. Evol. Microbiol.">
        <title>The Global Catalogue of Microorganisms (GCM) 10K type strain sequencing project: providing services to taxonomists for standard genome sequencing and annotation.</title>
        <authorList>
            <consortium name="The Broad Institute Genomics Platform"/>
            <consortium name="The Broad Institute Genome Sequencing Center for Infectious Disease"/>
            <person name="Wu L."/>
            <person name="Ma J."/>
        </authorList>
    </citation>
    <scope>NUCLEOTIDE SEQUENCE [LARGE SCALE GENOMIC DNA]</scope>
    <source>
        <strain evidence="3 4">JCM 15421</strain>
    </source>
</reference>
<feature type="compositionally biased region" description="Basic and acidic residues" evidence="1">
    <location>
        <begin position="247"/>
        <end position="258"/>
    </location>
</feature>
<gene>
    <name evidence="3" type="ORF">GCM10009105_37670</name>
</gene>
<evidence type="ECO:0000313" key="4">
    <source>
        <dbReference type="Proteomes" id="UP001501523"/>
    </source>
</evidence>
<dbReference type="Proteomes" id="UP001501523">
    <property type="component" value="Unassembled WGS sequence"/>
</dbReference>
<keyword evidence="2" id="KW-0732">Signal</keyword>
<feature type="region of interest" description="Disordered" evidence="1">
    <location>
        <begin position="236"/>
        <end position="265"/>
    </location>
</feature>
<feature type="chain" id="PRO_5046889367" evidence="2">
    <location>
        <begin position="32"/>
        <end position="684"/>
    </location>
</feature>
<protein>
    <submittedName>
        <fullName evidence="3">Alkaline phosphatase family protein</fullName>
    </submittedName>
</protein>
<accession>A0ABN1IZU7</accession>